<dbReference type="Proteomes" id="UP001175211">
    <property type="component" value="Unassembled WGS sequence"/>
</dbReference>
<evidence type="ECO:0000313" key="3">
    <source>
        <dbReference type="Proteomes" id="UP001175211"/>
    </source>
</evidence>
<organism evidence="2 3">
    <name type="scientific">Armillaria tabescens</name>
    <name type="common">Ringless honey mushroom</name>
    <name type="synonym">Agaricus tabescens</name>
    <dbReference type="NCBI Taxonomy" id="1929756"/>
    <lineage>
        <taxon>Eukaryota</taxon>
        <taxon>Fungi</taxon>
        <taxon>Dikarya</taxon>
        <taxon>Basidiomycota</taxon>
        <taxon>Agaricomycotina</taxon>
        <taxon>Agaricomycetes</taxon>
        <taxon>Agaricomycetidae</taxon>
        <taxon>Agaricales</taxon>
        <taxon>Marasmiineae</taxon>
        <taxon>Physalacriaceae</taxon>
        <taxon>Desarmillaria</taxon>
    </lineage>
</organism>
<feature type="signal peptide" evidence="1">
    <location>
        <begin position="1"/>
        <end position="21"/>
    </location>
</feature>
<evidence type="ECO:0000256" key="1">
    <source>
        <dbReference type="SAM" id="SignalP"/>
    </source>
</evidence>
<proteinExistence type="predicted"/>
<protein>
    <recommendedName>
        <fullName evidence="4">Secreted protein</fullName>
    </recommendedName>
</protein>
<sequence length="93" mass="10785">MIVFVAALYALLLIAKHRARADWDLTFTTLKILRKKMRCSRRIGRMWQNILLLSFQVVLGTRYEEILVQWPTPQRQRETLAFGTCSTGCTGLV</sequence>
<dbReference type="GeneID" id="85356276"/>
<dbReference type="EMBL" id="JAUEPS010000012">
    <property type="protein sequence ID" value="KAK0460518.1"/>
    <property type="molecule type" value="Genomic_DNA"/>
</dbReference>
<dbReference type="RefSeq" id="XP_060332557.1">
    <property type="nucleotide sequence ID" value="XM_060472728.1"/>
</dbReference>
<comment type="caution">
    <text evidence="2">The sequence shown here is derived from an EMBL/GenBank/DDBJ whole genome shotgun (WGS) entry which is preliminary data.</text>
</comment>
<keyword evidence="1" id="KW-0732">Signal</keyword>
<evidence type="ECO:0008006" key="4">
    <source>
        <dbReference type="Google" id="ProtNLM"/>
    </source>
</evidence>
<keyword evidence="3" id="KW-1185">Reference proteome</keyword>
<name>A0AA39N7M0_ARMTA</name>
<gene>
    <name evidence="2" type="ORF">EV420DRAFT_1532623</name>
</gene>
<evidence type="ECO:0000313" key="2">
    <source>
        <dbReference type="EMBL" id="KAK0460518.1"/>
    </source>
</evidence>
<reference evidence="2" key="1">
    <citation type="submission" date="2023-06" db="EMBL/GenBank/DDBJ databases">
        <authorList>
            <consortium name="Lawrence Berkeley National Laboratory"/>
            <person name="Ahrendt S."/>
            <person name="Sahu N."/>
            <person name="Indic B."/>
            <person name="Wong-Bajracharya J."/>
            <person name="Merenyi Z."/>
            <person name="Ke H.-M."/>
            <person name="Monk M."/>
            <person name="Kocsube S."/>
            <person name="Drula E."/>
            <person name="Lipzen A."/>
            <person name="Balint B."/>
            <person name="Henrissat B."/>
            <person name="Andreopoulos B."/>
            <person name="Martin F.M."/>
            <person name="Harder C.B."/>
            <person name="Rigling D."/>
            <person name="Ford K.L."/>
            <person name="Foster G.D."/>
            <person name="Pangilinan J."/>
            <person name="Papanicolaou A."/>
            <person name="Barry K."/>
            <person name="LaButti K."/>
            <person name="Viragh M."/>
            <person name="Koriabine M."/>
            <person name="Yan M."/>
            <person name="Riley R."/>
            <person name="Champramary S."/>
            <person name="Plett K.L."/>
            <person name="Tsai I.J."/>
            <person name="Slot J."/>
            <person name="Sipos G."/>
            <person name="Plett J."/>
            <person name="Nagy L.G."/>
            <person name="Grigoriev I.V."/>
        </authorList>
    </citation>
    <scope>NUCLEOTIDE SEQUENCE</scope>
    <source>
        <strain evidence="2">CCBAS 213</strain>
    </source>
</reference>
<dbReference type="AlphaFoldDB" id="A0AA39N7M0"/>
<feature type="chain" id="PRO_5041263476" description="Secreted protein" evidence="1">
    <location>
        <begin position="22"/>
        <end position="93"/>
    </location>
</feature>
<accession>A0AA39N7M0</accession>